<evidence type="ECO:0000313" key="1">
    <source>
        <dbReference type="EMBL" id="WCO67807.1"/>
    </source>
</evidence>
<accession>A0AAF0BUG2</accession>
<name>A0AAF0BUG2_9ACTN</name>
<reference evidence="1" key="1">
    <citation type="submission" date="2023-01" db="EMBL/GenBank/DDBJ databases">
        <title>The diversity of Class Acidimicrobiia in South China Sea sediment environments and the proposal of Iamia marina sp. nov., a novel species of the genus Iamia.</title>
        <authorList>
            <person name="He Y."/>
            <person name="Tian X."/>
        </authorList>
    </citation>
    <scope>NUCLEOTIDE SEQUENCE</scope>
    <source>
        <strain evidence="1">DSM 19957</strain>
    </source>
</reference>
<gene>
    <name evidence="1" type="ORF">PO878_03600</name>
</gene>
<proteinExistence type="predicted"/>
<evidence type="ECO:0000313" key="2">
    <source>
        <dbReference type="Proteomes" id="UP001216390"/>
    </source>
</evidence>
<dbReference type="KEGG" id="ima:PO878_03600"/>
<dbReference type="Proteomes" id="UP001216390">
    <property type="component" value="Chromosome"/>
</dbReference>
<dbReference type="EMBL" id="CP116942">
    <property type="protein sequence ID" value="WCO67807.1"/>
    <property type="molecule type" value="Genomic_DNA"/>
</dbReference>
<sequence length="168" mass="17340">MAPASHPGPDDPDDAAALAAHATALADGIEAALPGWVRASVADRHAAARPGPVPAEVEEAAREAGEEAARQVGPAVRALLARDVDDQPTGPLALVRGAVRYPTAVLAAAGVPPVVRDEVAERINPDDTYDLAPAAFADVHPDLHGPGIVWGAAKAHVVLARRRREGRR</sequence>
<protein>
    <submittedName>
        <fullName evidence="1">Uncharacterized protein</fullName>
    </submittedName>
</protein>
<dbReference type="AlphaFoldDB" id="A0AAF0BUG2"/>
<keyword evidence="2" id="KW-1185">Reference proteome</keyword>
<dbReference type="RefSeq" id="WP_272737326.1">
    <property type="nucleotide sequence ID" value="NZ_CP116942.1"/>
</dbReference>
<organism evidence="1 2">
    <name type="scientific">Iamia majanohamensis</name>
    <dbReference type="NCBI Taxonomy" id="467976"/>
    <lineage>
        <taxon>Bacteria</taxon>
        <taxon>Bacillati</taxon>
        <taxon>Actinomycetota</taxon>
        <taxon>Acidimicrobiia</taxon>
        <taxon>Acidimicrobiales</taxon>
        <taxon>Iamiaceae</taxon>
        <taxon>Iamia</taxon>
    </lineage>
</organism>